<reference evidence="2" key="1">
    <citation type="submission" date="2022-12" db="EMBL/GenBank/DDBJ databases">
        <title>Paracoccus sp. EF6 isolated from a lake water.</title>
        <authorList>
            <person name="Liu H."/>
        </authorList>
    </citation>
    <scope>NUCLEOTIDE SEQUENCE</scope>
    <source>
        <strain evidence="2">EF6</strain>
    </source>
</reference>
<evidence type="ECO:0000259" key="1">
    <source>
        <dbReference type="Pfam" id="PF01814"/>
    </source>
</evidence>
<proteinExistence type="predicted"/>
<accession>A0ABT4J919</accession>
<organism evidence="2 3">
    <name type="scientific">Paracoccus benzoatiresistens</name>
    <dbReference type="NCBI Taxonomy" id="2997341"/>
    <lineage>
        <taxon>Bacteria</taxon>
        <taxon>Pseudomonadati</taxon>
        <taxon>Pseudomonadota</taxon>
        <taxon>Alphaproteobacteria</taxon>
        <taxon>Rhodobacterales</taxon>
        <taxon>Paracoccaceae</taxon>
        <taxon>Paracoccus</taxon>
    </lineage>
</organism>
<keyword evidence="3" id="KW-1185">Reference proteome</keyword>
<dbReference type="RefSeq" id="WP_268943679.1">
    <property type="nucleotide sequence ID" value="NZ_JAPTYD010000043.1"/>
</dbReference>
<dbReference type="Proteomes" id="UP001149822">
    <property type="component" value="Unassembled WGS sequence"/>
</dbReference>
<evidence type="ECO:0000313" key="2">
    <source>
        <dbReference type="EMBL" id="MCZ0963587.1"/>
    </source>
</evidence>
<dbReference type="EMBL" id="JAPTYD010000043">
    <property type="protein sequence ID" value="MCZ0963587.1"/>
    <property type="molecule type" value="Genomic_DNA"/>
</dbReference>
<name>A0ABT4J919_9RHOB</name>
<dbReference type="InterPro" id="IPR012312">
    <property type="entry name" value="Hemerythrin-like"/>
</dbReference>
<feature type="domain" description="Hemerythrin-like" evidence="1">
    <location>
        <begin position="9"/>
        <end position="140"/>
    </location>
</feature>
<evidence type="ECO:0000313" key="3">
    <source>
        <dbReference type="Proteomes" id="UP001149822"/>
    </source>
</evidence>
<gene>
    <name evidence="2" type="ORF">OU682_18450</name>
</gene>
<comment type="caution">
    <text evidence="2">The sequence shown here is derived from an EMBL/GenBank/DDBJ whole genome shotgun (WGS) entry which is preliminary data.</text>
</comment>
<dbReference type="Pfam" id="PF01814">
    <property type="entry name" value="Hemerythrin"/>
    <property type="match status" value="1"/>
</dbReference>
<protein>
    <submittedName>
        <fullName evidence="2">Hemerythrin domain-containing protein</fullName>
    </submittedName>
</protein>
<sequence length="163" mass="17497">MSFAIPKPLKTEHDHLHDDLRAALAKGGRTEQAARVVAERLHPHFLAEEEFAMPPLGLLSTLAEPQGGTVSSEDARTAVAMADRLAAEMPRMLAEHREIVAALRSLIASAQEEGHGDVVMFAEALMLHARTEEEVLYPAAILVGRYLKLTAQAGSGRVSGLSG</sequence>